<dbReference type="Proteomes" id="UP000886602">
    <property type="component" value="Unassembled WGS sequence"/>
</dbReference>
<reference evidence="2" key="1">
    <citation type="submission" date="2020-10" db="EMBL/GenBank/DDBJ databases">
        <title>Connecting structure to function with the recovery of over 1000 high-quality activated sludge metagenome-assembled genomes encoding full-length rRNA genes using long-read sequencing.</title>
        <authorList>
            <person name="Singleton C.M."/>
            <person name="Petriglieri F."/>
            <person name="Kristensen J.M."/>
            <person name="Kirkegaard R.H."/>
            <person name="Michaelsen T.Y."/>
            <person name="Andersen M.H."/>
            <person name="Karst S.M."/>
            <person name="Dueholm M.S."/>
            <person name="Nielsen P.H."/>
            <person name="Albertsen M."/>
        </authorList>
    </citation>
    <scope>NUCLEOTIDE SEQUENCE</scope>
    <source>
        <strain evidence="2">EsbW_18-Q3-R4-48_MAXAC.044</strain>
    </source>
</reference>
<protein>
    <recommendedName>
        <fullName evidence="4">C2H2-type domain-containing protein</fullName>
    </recommendedName>
</protein>
<comment type="caution">
    <text evidence="2">The sequence shown here is derived from an EMBL/GenBank/DDBJ whole genome shotgun (WGS) entry which is preliminary data.</text>
</comment>
<evidence type="ECO:0000313" key="3">
    <source>
        <dbReference type="Proteomes" id="UP000886602"/>
    </source>
</evidence>
<gene>
    <name evidence="2" type="ORF">IPJ48_10360</name>
</gene>
<accession>A0A9D7FBM6</accession>
<evidence type="ECO:0008006" key="4">
    <source>
        <dbReference type="Google" id="ProtNLM"/>
    </source>
</evidence>
<proteinExistence type="predicted"/>
<name>A0A9D7FBM6_9RHOO</name>
<evidence type="ECO:0000313" key="2">
    <source>
        <dbReference type="EMBL" id="MBK7423458.1"/>
    </source>
</evidence>
<evidence type="ECO:0000256" key="1">
    <source>
        <dbReference type="SAM" id="MobiDB-lite"/>
    </source>
</evidence>
<dbReference type="EMBL" id="JADJNC010000015">
    <property type="protein sequence ID" value="MBK7423458.1"/>
    <property type="molecule type" value="Genomic_DNA"/>
</dbReference>
<organism evidence="2 3">
    <name type="scientific">Candidatus Propionivibrio dominans</name>
    <dbReference type="NCBI Taxonomy" id="2954373"/>
    <lineage>
        <taxon>Bacteria</taxon>
        <taxon>Pseudomonadati</taxon>
        <taxon>Pseudomonadota</taxon>
        <taxon>Betaproteobacteria</taxon>
        <taxon>Rhodocyclales</taxon>
        <taxon>Rhodocyclaceae</taxon>
        <taxon>Propionivibrio</taxon>
    </lineage>
</organism>
<feature type="region of interest" description="Disordered" evidence="1">
    <location>
        <begin position="73"/>
        <end position="99"/>
    </location>
</feature>
<dbReference type="AlphaFoldDB" id="A0A9D7FBM6"/>
<sequence>MVREKQPRCIHCGQGFTPDERNVRHQRYCGAAPCKAASKKASQTKWLAKPENKDYHNGPEALARVRAWRAAHPGYSRRKPGSSDVSVQDDLPFEPSPSRPTLVEVMASAKISCIASEATARPPLQDFLNAQPIVLVGLIAHIWGSALQEAMPYSA</sequence>